<evidence type="ECO:0000256" key="7">
    <source>
        <dbReference type="RuleBase" id="RU004004"/>
    </source>
</evidence>
<dbReference type="OrthoDB" id="9779724at2"/>
<dbReference type="Pfam" id="PF03958">
    <property type="entry name" value="Secretin_N"/>
    <property type="match status" value="1"/>
</dbReference>
<evidence type="ECO:0000313" key="11">
    <source>
        <dbReference type="EMBL" id="TWU56563.1"/>
    </source>
</evidence>
<comment type="subcellular location">
    <subcellularLocation>
        <location evidence="7">Cell outer membrane</location>
    </subcellularLocation>
    <subcellularLocation>
        <location evidence="1">Membrane</location>
    </subcellularLocation>
</comment>
<dbReference type="InterPro" id="IPR004846">
    <property type="entry name" value="T2SS/T3SS_dom"/>
</dbReference>
<organism evidence="11 12">
    <name type="scientific">Rubripirellula tenax</name>
    <dbReference type="NCBI Taxonomy" id="2528015"/>
    <lineage>
        <taxon>Bacteria</taxon>
        <taxon>Pseudomonadati</taxon>
        <taxon>Planctomycetota</taxon>
        <taxon>Planctomycetia</taxon>
        <taxon>Pirellulales</taxon>
        <taxon>Pirellulaceae</taxon>
        <taxon>Rubripirellula</taxon>
    </lineage>
</organism>
<dbReference type="Gene3D" id="3.30.1370.120">
    <property type="match status" value="1"/>
</dbReference>
<name>A0A5C6F494_9BACT</name>
<feature type="signal peptide" evidence="9">
    <location>
        <begin position="1"/>
        <end position="30"/>
    </location>
</feature>
<protein>
    <submittedName>
        <fullName evidence="11">Type II secretion system protein D</fullName>
    </submittedName>
</protein>
<dbReference type="InterPro" id="IPR005644">
    <property type="entry name" value="NolW-like"/>
</dbReference>
<dbReference type="InterPro" id="IPR011662">
    <property type="entry name" value="Secretin/TonB_short_N"/>
</dbReference>
<evidence type="ECO:0000256" key="8">
    <source>
        <dbReference type="SAM" id="MobiDB-lite"/>
    </source>
</evidence>
<comment type="caution">
    <text evidence="11">The sequence shown here is derived from an EMBL/GenBank/DDBJ whole genome shotgun (WGS) entry which is preliminary data.</text>
</comment>
<dbReference type="EMBL" id="SJPW01000003">
    <property type="protein sequence ID" value="TWU56563.1"/>
    <property type="molecule type" value="Genomic_DNA"/>
</dbReference>
<feature type="domain" description="Secretin/TonB short N-terminal" evidence="10">
    <location>
        <begin position="155"/>
        <end position="203"/>
    </location>
</feature>
<dbReference type="Pfam" id="PF00263">
    <property type="entry name" value="Secretin"/>
    <property type="match status" value="1"/>
</dbReference>
<keyword evidence="2 7" id="KW-0813">Transport</keyword>
<dbReference type="GO" id="GO:0009279">
    <property type="term" value="C:cell outer membrane"/>
    <property type="evidence" value="ECO:0007669"/>
    <property type="project" value="UniProtKB-SubCell"/>
</dbReference>
<evidence type="ECO:0000256" key="3">
    <source>
        <dbReference type="ARBA" id="ARBA00022729"/>
    </source>
</evidence>
<evidence type="ECO:0000256" key="5">
    <source>
        <dbReference type="ARBA" id="ARBA00023237"/>
    </source>
</evidence>
<dbReference type="Gene3D" id="3.30.1370.130">
    <property type="match status" value="1"/>
</dbReference>
<dbReference type="PRINTS" id="PR00811">
    <property type="entry name" value="BCTERIALGSPD"/>
</dbReference>
<dbReference type="GO" id="GO:0009306">
    <property type="term" value="P:protein secretion"/>
    <property type="evidence" value="ECO:0007669"/>
    <property type="project" value="InterPro"/>
</dbReference>
<evidence type="ECO:0000259" key="10">
    <source>
        <dbReference type="SMART" id="SM00965"/>
    </source>
</evidence>
<gene>
    <name evidence="11" type="primary">outD_3</name>
    <name evidence="11" type="ORF">Poly51_24790</name>
</gene>
<dbReference type="GO" id="GO:0015627">
    <property type="term" value="C:type II protein secretion system complex"/>
    <property type="evidence" value="ECO:0007669"/>
    <property type="project" value="TreeGrafter"/>
</dbReference>
<dbReference type="RefSeq" id="WP_146457733.1">
    <property type="nucleotide sequence ID" value="NZ_SJPW01000003.1"/>
</dbReference>
<keyword evidence="3 9" id="KW-0732">Signal</keyword>
<dbReference type="InterPro" id="IPR001775">
    <property type="entry name" value="GspD/PilQ"/>
</dbReference>
<reference evidence="11 12" key="1">
    <citation type="submission" date="2019-02" db="EMBL/GenBank/DDBJ databases">
        <title>Deep-cultivation of Planctomycetes and their phenomic and genomic characterization uncovers novel biology.</title>
        <authorList>
            <person name="Wiegand S."/>
            <person name="Jogler M."/>
            <person name="Boedeker C."/>
            <person name="Pinto D."/>
            <person name="Vollmers J."/>
            <person name="Rivas-Marin E."/>
            <person name="Kohn T."/>
            <person name="Peeters S.H."/>
            <person name="Heuer A."/>
            <person name="Rast P."/>
            <person name="Oberbeckmann S."/>
            <person name="Bunk B."/>
            <person name="Jeske O."/>
            <person name="Meyerdierks A."/>
            <person name="Storesund J.E."/>
            <person name="Kallscheuer N."/>
            <person name="Luecker S."/>
            <person name="Lage O.M."/>
            <person name="Pohl T."/>
            <person name="Merkel B.J."/>
            <person name="Hornburger P."/>
            <person name="Mueller R.-W."/>
            <person name="Bruemmer F."/>
            <person name="Labrenz M."/>
            <person name="Spormann A.M."/>
            <person name="Op Den Camp H."/>
            <person name="Overmann J."/>
            <person name="Amann R."/>
            <person name="Jetten M.S.M."/>
            <person name="Mascher T."/>
            <person name="Medema M.H."/>
            <person name="Devos D.P."/>
            <person name="Kaster A.-K."/>
            <person name="Ovreas L."/>
            <person name="Rohde M."/>
            <person name="Galperin M.Y."/>
            <person name="Jogler C."/>
        </authorList>
    </citation>
    <scope>NUCLEOTIDE SEQUENCE [LARGE SCALE GENOMIC DNA]</scope>
    <source>
        <strain evidence="11 12">Poly51</strain>
    </source>
</reference>
<feature type="region of interest" description="Disordered" evidence="8">
    <location>
        <begin position="67"/>
        <end position="123"/>
    </location>
</feature>
<evidence type="ECO:0000256" key="1">
    <source>
        <dbReference type="ARBA" id="ARBA00004370"/>
    </source>
</evidence>
<keyword evidence="4" id="KW-0472">Membrane</keyword>
<dbReference type="InterPro" id="IPR038591">
    <property type="entry name" value="NolW-like_sf"/>
</dbReference>
<evidence type="ECO:0000256" key="9">
    <source>
        <dbReference type="SAM" id="SignalP"/>
    </source>
</evidence>
<dbReference type="Proteomes" id="UP000318288">
    <property type="component" value="Unassembled WGS sequence"/>
</dbReference>
<dbReference type="PANTHER" id="PTHR30332:SF24">
    <property type="entry name" value="SECRETIN GSPD-RELATED"/>
    <property type="match status" value="1"/>
</dbReference>
<evidence type="ECO:0000256" key="4">
    <source>
        <dbReference type="ARBA" id="ARBA00023136"/>
    </source>
</evidence>
<proteinExistence type="inferred from homology"/>
<feature type="compositionally biased region" description="Polar residues" evidence="8">
    <location>
        <begin position="108"/>
        <end position="123"/>
    </location>
</feature>
<dbReference type="InterPro" id="IPR050810">
    <property type="entry name" value="Bact_Secretion_Sys_Channel"/>
</dbReference>
<keyword evidence="12" id="KW-1185">Reference proteome</keyword>
<comment type="similarity">
    <text evidence="6">Belongs to the bacterial secretin family.</text>
</comment>
<dbReference type="PANTHER" id="PTHR30332">
    <property type="entry name" value="PROBABLE GENERAL SECRETION PATHWAY PROTEIN D"/>
    <property type="match status" value="1"/>
</dbReference>
<evidence type="ECO:0000256" key="6">
    <source>
        <dbReference type="RuleBase" id="RU004003"/>
    </source>
</evidence>
<dbReference type="SMART" id="SM00965">
    <property type="entry name" value="STN"/>
    <property type="match status" value="1"/>
</dbReference>
<keyword evidence="5" id="KW-0998">Cell outer membrane</keyword>
<dbReference type="AlphaFoldDB" id="A0A5C6F494"/>
<evidence type="ECO:0000313" key="12">
    <source>
        <dbReference type="Proteomes" id="UP000318288"/>
    </source>
</evidence>
<feature type="chain" id="PRO_5022991252" evidence="9">
    <location>
        <begin position="31"/>
        <end position="719"/>
    </location>
</feature>
<sequence precursor="true">MDGNDNQNSSKRFRNVAAWCAHLVAASSFATITFAQSPLPMDPTPSARPIYQAEWPVPATTKLVRPPARLVSGKDSPFTATLTGASTDSARQSDPQPGAWNPVDETTESASTQNTTSDATSLRTVEDALQTRGSITFRKTPLSEVVFLLSDLWRINIVAGADVSGEVSGSFHDAPLSEVLAAALTSSGYSYRKTGSSLVVLPADQIGVNDPSFVSETLSLPPSLRDDESTIEAAQLMLSERGQLKKIGADLILVIDRPERIQRIRDLFLSLSSGNPLGNAATNPDTTRISTSAPQSAVNLAGIAYFTPQFTEASEMAVPLQITLGTSVNVSVYPQENRIMVKGSPSELQMASEIIAQLDKPRQQVRITAMIYDVGLTELEKLGVNWSRDVRALANGANELLEGVTTPVNEFYKFTSDLTTTGATSLGIRTITGNLEANVFLEALDSSSEAKLLADPSITVGDRRQASIRIVRKIPIVGANPVNGSNAVFTQTEFEEAGVILNVEPRISRDGTIELKVQPEYSVVAEITSTGPVIDSRTAETYVRVGDGQTFVLGGLRQKSIVESQRGVPYLRDIKYIGGLFRSHDTEVRESELIVFLKPEIITPYDKGSPRQQMAACVANTQLDLIPHADVCPQTPCCKDPHCPNHHPRPRINGGSMGLPMMIGGSGFNEEVFQDTTLETSNTLHIETPAEVLPSPVTPHAVSTEDFYPPVIVDPRMMN</sequence>
<feature type="compositionally biased region" description="Polar residues" evidence="8">
    <location>
        <begin position="78"/>
        <end position="95"/>
    </location>
</feature>
<accession>A0A5C6F494</accession>
<evidence type="ECO:0000256" key="2">
    <source>
        <dbReference type="ARBA" id="ARBA00022448"/>
    </source>
</evidence>